<keyword evidence="2" id="KW-0238">DNA-binding</keyword>
<dbReference type="Proteomes" id="UP000712007">
    <property type="component" value="Unassembled WGS sequence"/>
</dbReference>
<dbReference type="SMART" id="SM00342">
    <property type="entry name" value="HTH_ARAC"/>
    <property type="match status" value="1"/>
</dbReference>
<evidence type="ECO:0000256" key="2">
    <source>
        <dbReference type="ARBA" id="ARBA00023125"/>
    </source>
</evidence>
<dbReference type="SUPFAM" id="SSF46689">
    <property type="entry name" value="Homeodomain-like"/>
    <property type="match status" value="1"/>
</dbReference>
<comment type="caution">
    <text evidence="5">The sequence shown here is derived from an EMBL/GenBank/DDBJ whole genome shotgun (WGS) entry which is preliminary data.</text>
</comment>
<evidence type="ECO:0000259" key="4">
    <source>
        <dbReference type="PROSITE" id="PS01124"/>
    </source>
</evidence>
<dbReference type="InterPro" id="IPR009057">
    <property type="entry name" value="Homeodomain-like_sf"/>
</dbReference>
<keyword evidence="1" id="KW-0805">Transcription regulation</keyword>
<organism evidence="5 6">
    <name type="scientific">Candidatus Aphodosoma intestinipullorum</name>
    <dbReference type="NCBI Taxonomy" id="2840674"/>
    <lineage>
        <taxon>Bacteria</taxon>
        <taxon>Pseudomonadati</taxon>
        <taxon>Bacteroidota</taxon>
        <taxon>Bacteroidia</taxon>
        <taxon>Bacteroidales</taxon>
        <taxon>Candidatus Aphodosoma</taxon>
    </lineage>
</organism>
<dbReference type="Gene3D" id="1.10.10.60">
    <property type="entry name" value="Homeodomain-like"/>
    <property type="match status" value="1"/>
</dbReference>
<proteinExistence type="predicted"/>
<keyword evidence="3" id="KW-0804">Transcription</keyword>
<name>A0A940DJE5_9BACT</name>
<reference evidence="5" key="2">
    <citation type="journal article" date="2021" name="PeerJ">
        <title>Extensive microbial diversity within the chicken gut microbiome revealed by metagenomics and culture.</title>
        <authorList>
            <person name="Gilroy R."/>
            <person name="Ravi A."/>
            <person name="Getino M."/>
            <person name="Pursley I."/>
            <person name="Horton D.L."/>
            <person name="Alikhan N.F."/>
            <person name="Baker D."/>
            <person name="Gharbi K."/>
            <person name="Hall N."/>
            <person name="Watson M."/>
            <person name="Adriaenssens E.M."/>
            <person name="Foster-Nyarko E."/>
            <person name="Jarju S."/>
            <person name="Secka A."/>
            <person name="Antonio M."/>
            <person name="Oren A."/>
            <person name="Chaudhuri R.R."/>
            <person name="La Ragione R."/>
            <person name="Hildebrand F."/>
            <person name="Pallen M.J."/>
        </authorList>
    </citation>
    <scope>NUCLEOTIDE SEQUENCE</scope>
    <source>
        <strain evidence="5">3924</strain>
    </source>
</reference>
<feature type="domain" description="HTH araC/xylS-type" evidence="4">
    <location>
        <begin position="183"/>
        <end position="281"/>
    </location>
</feature>
<evidence type="ECO:0000313" key="5">
    <source>
        <dbReference type="EMBL" id="MBO8439765.1"/>
    </source>
</evidence>
<dbReference type="PRINTS" id="PR00032">
    <property type="entry name" value="HTHARAC"/>
</dbReference>
<protein>
    <submittedName>
        <fullName evidence="5">AraC family transcriptional regulator</fullName>
    </submittedName>
</protein>
<sequence length="283" mass="31245">MGDGLKIPLLDIPMDYIVGVAEGKLLNEYGRFPCKIKAGIVAFVARGTAKATVNITEYEFRENDVVILSGNVFFRIWEVSDDALVYYVGFSSEFLTKKSYVVSSLVNDLSHRIGILPLLSVDGRVGETFADAFRLLIKMSGAGVLTSDIMTSVLSIMVQVLMSKGVSSSSTGRSEDRKLSLYKEFYALVMKHYTREHKLPFYADKMGITLPHLCTTIKQASGHTASKLITDAIITDAKAQLKSTGLQVKEIAVSLGFENMAFFNKFFKANVGMTPKEYRESAL</sequence>
<evidence type="ECO:0000256" key="1">
    <source>
        <dbReference type="ARBA" id="ARBA00023015"/>
    </source>
</evidence>
<dbReference type="EMBL" id="JADIMV010000064">
    <property type="protein sequence ID" value="MBO8439765.1"/>
    <property type="molecule type" value="Genomic_DNA"/>
</dbReference>
<dbReference type="GO" id="GO:0003700">
    <property type="term" value="F:DNA-binding transcription factor activity"/>
    <property type="evidence" value="ECO:0007669"/>
    <property type="project" value="InterPro"/>
</dbReference>
<dbReference type="PANTHER" id="PTHR43280">
    <property type="entry name" value="ARAC-FAMILY TRANSCRIPTIONAL REGULATOR"/>
    <property type="match status" value="1"/>
</dbReference>
<dbReference type="AlphaFoldDB" id="A0A940DJE5"/>
<dbReference type="InterPro" id="IPR020449">
    <property type="entry name" value="Tscrpt_reg_AraC-type_HTH"/>
</dbReference>
<reference evidence="5" key="1">
    <citation type="submission" date="2020-10" db="EMBL/GenBank/DDBJ databases">
        <authorList>
            <person name="Gilroy R."/>
        </authorList>
    </citation>
    <scope>NUCLEOTIDE SEQUENCE</scope>
    <source>
        <strain evidence="5">3924</strain>
    </source>
</reference>
<evidence type="ECO:0000313" key="6">
    <source>
        <dbReference type="Proteomes" id="UP000712007"/>
    </source>
</evidence>
<gene>
    <name evidence="5" type="ORF">IAC51_03855</name>
</gene>
<dbReference type="GO" id="GO:0043565">
    <property type="term" value="F:sequence-specific DNA binding"/>
    <property type="evidence" value="ECO:0007669"/>
    <property type="project" value="InterPro"/>
</dbReference>
<dbReference type="Pfam" id="PF12833">
    <property type="entry name" value="HTH_18"/>
    <property type="match status" value="1"/>
</dbReference>
<dbReference type="InterPro" id="IPR018060">
    <property type="entry name" value="HTH_AraC"/>
</dbReference>
<dbReference type="PANTHER" id="PTHR43280:SF32">
    <property type="entry name" value="TRANSCRIPTIONAL REGULATORY PROTEIN"/>
    <property type="match status" value="1"/>
</dbReference>
<evidence type="ECO:0000256" key="3">
    <source>
        <dbReference type="ARBA" id="ARBA00023163"/>
    </source>
</evidence>
<dbReference type="PROSITE" id="PS01124">
    <property type="entry name" value="HTH_ARAC_FAMILY_2"/>
    <property type="match status" value="1"/>
</dbReference>
<accession>A0A940DJE5</accession>